<dbReference type="EMBL" id="JAVDYB010000001">
    <property type="protein sequence ID" value="MDR7275867.1"/>
    <property type="molecule type" value="Genomic_DNA"/>
</dbReference>
<sequence length="435" mass="42636">MSAAPACPDHGPADDDASFCEVCGRNLRTGALPRPRLRPAATRPSPHPRAGTAAATRNEAGAGTSAATRTLATVGNDAGAARPAGTRLEAGPGNEARIAAEGGAGRGGPGGEGPGRSSRRDGGSGSDVPPAMPRDAGEGDGYAWLSARETGGVCAGCGAAAPAARGWCEECGRRVSAARDRAALTLDGVAAVTDRARRRHNEDAVAVGHAGGAVAAVVCDGISSARRADAAATDAAEAGVSALLEAVAGGAGGRAATAHAGVVAAEAAAATGRAEDGDAPPGCTYVSVVVAADGVTVGWVGDSRAYWVGADGDARQLTVDDSIAAIREAGRPVPDGLADADPDSRALVRWLGADAGEVAPQVRSFAPGRPGHVVACTDGLSRYLPSAADLAAAMRSGASPAELALELTALALDAGGDDNIAVAVLPVAVAEARRT</sequence>
<reference evidence="3" key="1">
    <citation type="submission" date="2023-07" db="EMBL/GenBank/DDBJ databases">
        <title>Sequencing the genomes of 1000 actinobacteria strains.</title>
        <authorList>
            <person name="Klenk H.-P."/>
        </authorList>
    </citation>
    <scope>NUCLEOTIDE SEQUENCE</scope>
    <source>
        <strain evidence="3">DSM 44707</strain>
    </source>
</reference>
<accession>A0AAE3YNQ7</accession>
<dbReference type="Gene3D" id="3.60.40.10">
    <property type="entry name" value="PPM-type phosphatase domain"/>
    <property type="match status" value="1"/>
</dbReference>
<keyword evidence="4" id="KW-1185">Reference proteome</keyword>
<dbReference type="Pfam" id="PF13672">
    <property type="entry name" value="PP2C_2"/>
    <property type="match status" value="1"/>
</dbReference>
<evidence type="ECO:0000313" key="3">
    <source>
        <dbReference type="EMBL" id="MDR7275867.1"/>
    </source>
</evidence>
<evidence type="ECO:0000313" key="4">
    <source>
        <dbReference type="Proteomes" id="UP001183643"/>
    </source>
</evidence>
<evidence type="ECO:0000259" key="2">
    <source>
        <dbReference type="PROSITE" id="PS51746"/>
    </source>
</evidence>
<dbReference type="InterPro" id="IPR001932">
    <property type="entry name" value="PPM-type_phosphatase-like_dom"/>
</dbReference>
<evidence type="ECO:0000256" key="1">
    <source>
        <dbReference type="SAM" id="MobiDB-lite"/>
    </source>
</evidence>
<feature type="domain" description="PPM-type phosphatase" evidence="2">
    <location>
        <begin position="188"/>
        <end position="427"/>
    </location>
</feature>
<protein>
    <submittedName>
        <fullName evidence="3">Serine/threonine protein phosphatase PrpC</fullName>
    </submittedName>
</protein>
<proteinExistence type="predicted"/>
<dbReference type="RefSeq" id="WP_310367373.1">
    <property type="nucleotide sequence ID" value="NZ_JAVDYB010000001.1"/>
</dbReference>
<feature type="region of interest" description="Disordered" evidence="1">
    <location>
        <begin position="27"/>
        <end position="142"/>
    </location>
</feature>
<name>A0AAE3YNQ7_9ACTN</name>
<dbReference type="AlphaFoldDB" id="A0AAE3YNQ7"/>
<dbReference type="SMART" id="SM00332">
    <property type="entry name" value="PP2Cc"/>
    <property type="match status" value="1"/>
</dbReference>
<dbReference type="InterPro" id="IPR036457">
    <property type="entry name" value="PPM-type-like_dom_sf"/>
</dbReference>
<comment type="caution">
    <text evidence="3">The sequence shown here is derived from an EMBL/GenBank/DDBJ whole genome shotgun (WGS) entry which is preliminary data.</text>
</comment>
<dbReference type="Proteomes" id="UP001183643">
    <property type="component" value="Unassembled WGS sequence"/>
</dbReference>
<organism evidence="3 4">
    <name type="scientific">Catenuloplanes atrovinosus</name>
    <dbReference type="NCBI Taxonomy" id="137266"/>
    <lineage>
        <taxon>Bacteria</taxon>
        <taxon>Bacillati</taxon>
        <taxon>Actinomycetota</taxon>
        <taxon>Actinomycetes</taxon>
        <taxon>Micromonosporales</taxon>
        <taxon>Micromonosporaceae</taxon>
        <taxon>Catenuloplanes</taxon>
    </lineage>
</organism>
<feature type="compositionally biased region" description="Low complexity" evidence="1">
    <location>
        <begin position="27"/>
        <end position="44"/>
    </location>
</feature>
<gene>
    <name evidence="3" type="ORF">J2S41_002645</name>
</gene>
<feature type="compositionally biased region" description="Gly residues" evidence="1">
    <location>
        <begin position="102"/>
        <end position="114"/>
    </location>
</feature>
<dbReference type="PROSITE" id="PS51746">
    <property type="entry name" value="PPM_2"/>
    <property type="match status" value="1"/>
</dbReference>
<dbReference type="SUPFAM" id="SSF81606">
    <property type="entry name" value="PP2C-like"/>
    <property type="match status" value="1"/>
</dbReference>